<dbReference type="Pfam" id="PF13456">
    <property type="entry name" value="RVT_3"/>
    <property type="match status" value="1"/>
</dbReference>
<dbReference type="InterPro" id="IPR036397">
    <property type="entry name" value="RNaseH_sf"/>
</dbReference>
<accession>A0A9Q0QVA1</accession>
<dbReference type="InterPro" id="IPR002156">
    <property type="entry name" value="RNaseH_domain"/>
</dbReference>
<dbReference type="PANTHER" id="PTHR47723">
    <property type="entry name" value="OS05G0353850 PROTEIN"/>
    <property type="match status" value="1"/>
</dbReference>
<dbReference type="Gene3D" id="3.30.420.10">
    <property type="entry name" value="Ribonuclease H-like superfamily/Ribonuclease H"/>
    <property type="match status" value="1"/>
</dbReference>
<evidence type="ECO:0000313" key="2">
    <source>
        <dbReference type="EMBL" id="KAJ4973375.1"/>
    </source>
</evidence>
<evidence type="ECO:0000259" key="1">
    <source>
        <dbReference type="Pfam" id="PF13456"/>
    </source>
</evidence>
<dbReference type="GO" id="GO:0003676">
    <property type="term" value="F:nucleic acid binding"/>
    <property type="evidence" value="ECO:0007669"/>
    <property type="project" value="InterPro"/>
</dbReference>
<dbReference type="InterPro" id="IPR012337">
    <property type="entry name" value="RNaseH-like_sf"/>
</dbReference>
<protein>
    <recommendedName>
        <fullName evidence="1">RNase H type-1 domain-containing protein</fullName>
    </recommendedName>
</protein>
<dbReference type="OrthoDB" id="1752183at2759"/>
<evidence type="ECO:0000313" key="3">
    <source>
        <dbReference type="Proteomes" id="UP001141806"/>
    </source>
</evidence>
<dbReference type="InterPro" id="IPR044730">
    <property type="entry name" value="RNase_H-like_dom_plant"/>
</dbReference>
<keyword evidence="3" id="KW-1185">Reference proteome</keyword>
<dbReference type="SUPFAM" id="SSF53098">
    <property type="entry name" value="Ribonuclease H-like"/>
    <property type="match status" value="1"/>
</dbReference>
<dbReference type="CDD" id="cd06222">
    <property type="entry name" value="RNase_H_like"/>
    <property type="match status" value="1"/>
</dbReference>
<dbReference type="Proteomes" id="UP001141806">
    <property type="component" value="Unassembled WGS sequence"/>
</dbReference>
<dbReference type="EMBL" id="JAMYWD010000004">
    <property type="protein sequence ID" value="KAJ4973375.1"/>
    <property type="molecule type" value="Genomic_DNA"/>
</dbReference>
<comment type="caution">
    <text evidence="2">The sequence shown here is derived from an EMBL/GenBank/DDBJ whole genome shotgun (WGS) entry which is preliminary data.</text>
</comment>
<feature type="domain" description="RNase H type-1" evidence="1">
    <location>
        <begin position="14"/>
        <end position="119"/>
    </location>
</feature>
<proteinExistence type="predicted"/>
<dbReference type="PANTHER" id="PTHR47723:SF19">
    <property type="entry name" value="POLYNUCLEOTIDYL TRANSFERASE, RIBONUCLEASE H-LIKE SUPERFAMILY PROTEIN"/>
    <property type="match status" value="1"/>
</dbReference>
<reference evidence="2" key="1">
    <citation type="journal article" date="2023" name="Plant J.">
        <title>The genome of the king protea, Protea cynaroides.</title>
        <authorList>
            <person name="Chang J."/>
            <person name="Duong T.A."/>
            <person name="Schoeman C."/>
            <person name="Ma X."/>
            <person name="Roodt D."/>
            <person name="Barker N."/>
            <person name="Li Z."/>
            <person name="Van de Peer Y."/>
            <person name="Mizrachi E."/>
        </authorList>
    </citation>
    <scope>NUCLEOTIDE SEQUENCE</scope>
    <source>
        <tissue evidence="2">Young leaves</tissue>
    </source>
</reference>
<dbReference type="GO" id="GO:0004523">
    <property type="term" value="F:RNA-DNA hybrid ribonuclease activity"/>
    <property type="evidence" value="ECO:0007669"/>
    <property type="project" value="InterPro"/>
</dbReference>
<dbReference type="AlphaFoldDB" id="A0A9Q0QVA1"/>
<dbReference type="InterPro" id="IPR053151">
    <property type="entry name" value="RNase_H-like"/>
</dbReference>
<sequence>MDPLKFNVDDCSLGNLGMAGAGGIFRDHMGSVVSAFGKALGYKNNYEDELFAFVCGLYRARDMDVQKLWIGSDSVAMVVLVQRKSVPWCVLQDWISLQPFLSSISRKISHRCRETNPIAVTWLSKRSNMGPCLPWWTFHLM</sequence>
<organism evidence="2 3">
    <name type="scientific">Protea cynaroides</name>
    <dbReference type="NCBI Taxonomy" id="273540"/>
    <lineage>
        <taxon>Eukaryota</taxon>
        <taxon>Viridiplantae</taxon>
        <taxon>Streptophyta</taxon>
        <taxon>Embryophyta</taxon>
        <taxon>Tracheophyta</taxon>
        <taxon>Spermatophyta</taxon>
        <taxon>Magnoliopsida</taxon>
        <taxon>Proteales</taxon>
        <taxon>Proteaceae</taxon>
        <taxon>Protea</taxon>
    </lineage>
</organism>
<gene>
    <name evidence="2" type="ORF">NE237_006549</name>
</gene>
<name>A0A9Q0QVA1_9MAGN</name>